<feature type="region of interest" description="Disordered" evidence="1">
    <location>
        <begin position="18"/>
        <end position="42"/>
    </location>
</feature>
<organism evidence="2">
    <name type="scientific">Rodentolepis nana</name>
    <name type="common">Dwarf tapeworm</name>
    <name type="synonym">Hymenolepis nana</name>
    <dbReference type="NCBI Taxonomy" id="102285"/>
    <lineage>
        <taxon>Eukaryota</taxon>
        <taxon>Metazoa</taxon>
        <taxon>Spiralia</taxon>
        <taxon>Lophotrochozoa</taxon>
        <taxon>Platyhelminthes</taxon>
        <taxon>Cestoda</taxon>
        <taxon>Eucestoda</taxon>
        <taxon>Cyclophyllidea</taxon>
        <taxon>Hymenolepididae</taxon>
        <taxon>Rodentolepis</taxon>
    </lineage>
</organism>
<feature type="compositionally biased region" description="Basic and acidic residues" evidence="1">
    <location>
        <begin position="89"/>
        <end position="99"/>
    </location>
</feature>
<protein>
    <submittedName>
        <fullName evidence="2">HYLS1_C domain-containing protein</fullName>
    </submittedName>
</protein>
<proteinExistence type="predicted"/>
<reference evidence="2" key="1">
    <citation type="submission" date="2017-02" db="UniProtKB">
        <authorList>
            <consortium name="WormBaseParasite"/>
        </authorList>
    </citation>
    <scope>IDENTIFICATION</scope>
</reference>
<dbReference type="AlphaFoldDB" id="A0A0R3THC5"/>
<accession>A0A0R3THC5</accession>
<name>A0A0R3THC5_RODNA</name>
<feature type="compositionally biased region" description="Low complexity" evidence="1">
    <location>
        <begin position="22"/>
        <end position="35"/>
    </location>
</feature>
<feature type="region of interest" description="Disordered" evidence="1">
    <location>
        <begin position="70"/>
        <end position="124"/>
    </location>
</feature>
<sequence length="124" mass="13924">LFLIRELLLGPRLSRSALEGHSLSSSVHSPDNSDSPDPRPLSWVISHQKKDKVATVAPFELLKRNYERMKRRRSLPLPSGSGESWTRGRQNDASHEPRSRVQQPQSEYLGAEKPTRLLSVGADS</sequence>
<dbReference type="WBParaSite" id="HNAJ_0000646601-mRNA-1">
    <property type="protein sequence ID" value="HNAJ_0000646601-mRNA-1"/>
    <property type="gene ID" value="HNAJ_0000646601"/>
</dbReference>
<evidence type="ECO:0000313" key="2">
    <source>
        <dbReference type="WBParaSite" id="HNAJ_0000646601-mRNA-1"/>
    </source>
</evidence>
<evidence type="ECO:0000256" key="1">
    <source>
        <dbReference type="SAM" id="MobiDB-lite"/>
    </source>
</evidence>